<evidence type="ECO:0000313" key="1">
    <source>
        <dbReference type="EMBL" id="AHM73470.2"/>
    </source>
</evidence>
<dbReference type="AlphaFoldDB" id="A0A7U4GEV3"/>
<organism evidence="1 2">
    <name type="scientific">Yersinia enterocolitica LC20</name>
    <dbReference type="NCBI Taxonomy" id="1443113"/>
    <lineage>
        <taxon>Bacteria</taxon>
        <taxon>Pseudomonadati</taxon>
        <taxon>Pseudomonadota</taxon>
        <taxon>Gammaproteobacteria</taxon>
        <taxon>Enterobacterales</taxon>
        <taxon>Yersiniaceae</taxon>
        <taxon>Yersinia</taxon>
    </lineage>
</organism>
<name>A0A7U4GEV3_YEREN</name>
<accession>A0A7U4GEV3</accession>
<gene>
    <name evidence="1" type="ORF">LC20_02217</name>
</gene>
<reference evidence="1 2" key="1">
    <citation type="submission" date="2017-11" db="EMBL/GenBank/DDBJ databases">
        <title>The complete genome sequence and comparative genome analysis of Yersinia enterocolitica strain LC20.</title>
        <authorList>
            <person name="Shi G."/>
            <person name="Su M."/>
            <person name="Liang J."/>
            <person name="Gu W."/>
            <person name="Xiao Y."/>
            <person name="Zhang Z."/>
            <person name="Qiu H."/>
            <person name="Duan R."/>
            <person name="Zhang Z."/>
            <person name="Li Y."/>
            <person name="Zhang X."/>
            <person name="Ling Y."/>
            <person name="Song L."/>
            <person name="Chen M."/>
            <person name="Zhao Y."/>
            <person name="Wu J."/>
            <person name="Jing H."/>
            <person name="Xiao J."/>
            <person name="Wang X."/>
        </authorList>
    </citation>
    <scope>NUCLEOTIDE SEQUENCE [LARGE SCALE GENOMIC DNA]</scope>
    <source>
        <strain evidence="1 2">LC20</strain>
    </source>
</reference>
<dbReference type="KEGG" id="yel:LC20_02217"/>
<protein>
    <submittedName>
        <fullName evidence="1">Uncharacterized protein</fullName>
    </submittedName>
</protein>
<evidence type="ECO:0000313" key="2">
    <source>
        <dbReference type="Proteomes" id="UP000230961"/>
    </source>
</evidence>
<sequence>MTDKAKEFIDYVNRLDIDQPALCILLGVQRSTLNKWINGTVTQIPAVAITAIKLLWFMKESDEQLFERWAMVQDFGVPAQYATNDKAQEFLHMLKREPSAPIRKFIKKVNK</sequence>
<dbReference type="EMBL" id="CP007448">
    <property type="protein sequence ID" value="AHM73470.2"/>
    <property type="molecule type" value="Genomic_DNA"/>
</dbReference>
<dbReference type="Proteomes" id="UP000230961">
    <property type="component" value="Chromosome"/>
</dbReference>
<proteinExistence type="predicted"/>